<gene>
    <name evidence="2" type="ORF">GC097_00160</name>
</gene>
<keyword evidence="1" id="KW-0175">Coiled coil</keyword>
<evidence type="ECO:0000313" key="2">
    <source>
        <dbReference type="EMBL" id="NOU98439.1"/>
    </source>
</evidence>
<evidence type="ECO:0000256" key="1">
    <source>
        <dbReference type="SAM" id="Coils"/>
    </source>
</evidence>
<comment type="caution">
    <text evidence="2">The sequence shown here is derived from an EMBL/GenBank/DDBJ whole genome shotgun (WGS) entry which is preliminary data.</text>
</comment>
<evidence type="ECO:0000313" key="3">
    <source>
        <dbReference type="Proteomes" id="UP000618579"/>
    </source>
</evidence>
<accession>A0ABX1ZIF7</accession>
<organism evidence="2 3">
    <name type="scientific">Paenibacillus planticolens</name>
    <dbReference type="NCBI Taxonomy" id="2654976"/>
    <lineage>
        <taxon>Bacteria</taxon>
        <taxon>Bacillati</taxon>
        <taxon>Bacillota</taxon>
        <taxon>Bacilli</taxon>
        <taxon>Bacillales</taxon>
        <taxon>Paenibacillaceae</taxon>
        <taxon>Paenibacillus</taxon>
    </lineage>
</organism>
<dbReference type="RefSeq" id="WP_171681336.1">
    <property type="nucleotide sequence ID" value="NZ_WHNZ01000004.1"/>
</dbReference>
<keyword evidence="3" id="KW-1185">Reference proteome</keyword>
<dbReference type="EMBL" id="WHNZ01000004">
    <property type="protein sequence ID" value="NOU98439.1"/>
    <property type="molecule type" value="Genomic_DNA"/>
</dbReference>
<sequence length="77" mass="8724">MSKFTGRINRLQRASARVLSKFTATQRKLEKHNEKLSAEISTLTDELLVIEELRQAAIKQRTQNTGIAERISKLISG</sequence>
<protein>
    <recommendedName>
        <fullName evidence="4">Small acid-soluble spore protein (Thioredoxin-like protein)</fullName>
    </recommendedName>
</protein>
<proteinExistence type="predicted"/>
<evidence type="ECO:0008006" key="4">
    <source>
        <dbReference type="Google" id="ProtNLM"/>
    </source>
</evidence>
<feature type="coiled-coil region" evidence="1">
    <location>
        <begin position="26"/>
        <end position="53"/>
    </location>
</feature>
<name>A0ABX1ZIF7_9BACL</name>
<reference evidence="2 3" key="1">
    <citation type="submission" date="2019-10" db="EMBL/GenBank/DDBJ databases">
        <title>Description of Paenibacillus pedi sp. nov.</title>
        <authorList>
            <person name="Carlier A."/>
            <person name="Qi S."/>
        </authorList>
    </citation>
    <scope>NUCLEOTIDE SEQUENCE [LARGE SCALE GENOMIC DNA]</scope>
    <source>
        <strain evidence="2 3">LMG 31457</strain>
    </source>
</reference>
<dbReference type="Proteomes" id="UP000618579">
    <property type="component" value="Unassembled WGS sequence"/>
</dbReference>